<dbReference type="Gene3D" id="1.20.5.3310">
    <property type="match status" value="1"/>
</dbReference>
<comment type="function">
    <text evidence="9">Part of the twin-arginine translocation (Tat) system that transports large folded proteins containing a characteristic twin-arginine motif in their signal peptide across membranes. TatA could form the protein-conducting channel of the Tat system.</text>
</comment>
<evidence type="ECO:0000313" key="10">
    <source>
        <dbReference type="EMBL" id="KKR13363.1"/>
    </source>
</evidence>
<dbReference type="Pfam" id="PF02416">
    <property type="entry name" value="TatA_B_E"/>
    <property type="match status" value="1"/>
</dbReference>
<keyword evidence="5 9" id="KW-0653">Protein transport</keyword>
<keyword evidence="8 9" id="KW-0472">Membrane</keyword>
<dbReference type="NCBIfam" id="TIGR01411">
    <property type="entry name" value="tatAE"/>
    <property type="match status" value="1"/>
</dbReference>
<evidence type="ECO:0000256" key="7">
    <source>
        <dbReference type="ARBA" id="ARBA00023010"/>
    </source>
</evidence>
<dbReference type="HAMAP" id="MF_00236">
    <property type="entry name" value="TatA_E"/>
    <property type="match status" value="1"/>
</dbReference>
<comment type="similarity">
    <text evidence="9">Belongs to the TatA/E family.</text>
</comment>
<reference evidence="10 11" key="1">
    <citation type="journal article" date="2015" name="Nature">
        <title>rRNA introns, odd ribosomes, and small enigmatic genomes across a large radiation of phyla.</title>
        <authorList>
            <person name="Brown C.T."/>
            <person name="Hug L.A."/>
            <person name="Thomas B.C."/>
            <person name="Sharon I."/>
            <person name="Castelle C.J."/>
            <person name="Singh A."/>
            <person name="Wilkins M.J."/>
            <person name="Williams K.H."/>
            <person name="Banfield J.F."/>
        </authorList>
    </citation>
    <scope>NUCLEOTIDE SEQUENCE [LARGE SCALE GENOMIC DNA]</scope>
</reference>
<keyword evidence="6 9" id="KW-1133">Transmembrane helix</keyword>
<keyword evidence="3 9" id="KW-1003">Cell membrane</keyword>
<evidence type="ECO:0000256" key="5">
    <source>
        <dbReference type="ARBA" id="ARBA00022927"/>
    </source>
</evidence>
<evidence type="ECO:0000313" key="11">
    <source>
        <dbReference type="Proteomes" id="UP000034690"/>
    </source>
</evidence>
<name>A0A0G0NCZ4_9BACT</name>
<dbReference type="GO" id="GO:0008320">
    <property type="term" value="F:protein transmembrane transporter activity"/>
    <property type="evidence" value="ECO:0007669"/>
    <property type="project" value="UniProtKB-UniRule"/>
</dbReference>
<evidence type="ECO:0000256" key="3">
    <source>
        <dbReference type="ARBA" id="ARBA00022475"/>
    </source>
</evidence>
<proteinExistence type="inferred from homology"/>
<evidence type="ECO:0000256" key="6">
    <source>
        <dbReference type="ARBA" id="ARBA00022989"/>
    </source>
</evidence>
<dbReference type="AlphaFoldDB" id="A0A0G0NCZ4"/>
<dbReference type="EMBL" id="LBWQ01000018">
    <property type="protein sequence ID" value="KKR13363.1"/>
    <property type="molecule type" value="Genomic_DNA"/>
</dbReference>
<sequence>MFKNIGTTELIIIAVVLVLLFGSRKIPEFMKGIGEAIKEFRNASKTEEK</sequence>
<dbReference type="Proteomes" id="UP000034690">
    <property type="component" value="Unassembled WGS sequence"/>
</dbReference>
<comment type="subunit">
    <text evidence="9">Forms a complex with TatC.</text>
</comment>
<dbReference type="PANTHER" id="PTHR42982">
    <property type="entry name" value="SEC-INDEPENDENT PROTEIN TRANSLOCASE PROTEIN TATA"/>
    <property type="match status" value="1"/>
</dbReference>
<gene>
    <name evidence="9" type="primary">tatA</name>
    <name evidence="10" type="ORF">UT40_C0018G0008</name>
</gene>
<accession>A0A0G0NCZ4</accession>
<dbReference type="PANTHER" id="PTHR42982:SF1">
    <property type="entry name" value="SEC-INDEPENDENT PROTEIN TRANSLOCASE PROTEIN TATA"/>
    <property type="match status" value="1"/>
</dbReference>
<comment type="subcellular location">
    <subcellularLocation>
        <location evidence="1 9">Cell membrane</location>
        <topology evidence="1 9">Single-pass membrane protein</topology>
    </subcellularLocation>
</comment>
<evidence type="ECO:0000256" key="8">
    <source>
        <dbReference type="ARBA" id="ARBA00023136"/>
    </source>
</evidence>
<dbReference type="InterPro" id="IPR006312">
    <property type="entry name" value="TatA/E"/>
</dbReference>
<keyword evidence="4 9" id="KW-0812">Transmembrane</keyword>
<evidence type="ECO:0000256" key="1">
    <source>
        <dbReference type="ARBA" id="ARBA00004162"/>
    </source>
</evidence>
<keyword evidence="7 9" id="KW-0811">Translocation</keyword>
<dbReference type="GO" id="GO:0043953">
    <property type="term" value="P:protein transport by the Tat complex"/>
    <property type="evidence" value="ECO:0007669"/>
    <property type="project" value="UniProtKB-UniRule"/>
</dbReference>
<comment type="caution">
    <text evidence="10">The sequence shown here is derived from an EMBL/GenBank/DDBJ whole genome shotgun (WGS) entry which is preliminary data.</text>
</comment>
<protein>
    <recommendedName>
        <fullName evidence="9">Sec-independent protein translocase protein TatA</fullName>
    </recommendedName>
</protein>
<organism evidence="10 11">
    <name type="scientific">Candidatus Woesebacteria bacterium GW2011_GWA1_39_21b</name>
    <dbReference type="NCBI Taxonomy" id="1618551"/>
    <lineage>
        <taxon>Bacteria</taxon>
        <taxon>Candidatus Woeseibacteriota</taxon>
    </lineage>
</organism>
<dbReference type="InterPro" id="IPR003369">
    <property type="entry name" value="TatA/B/E"/>
</dbReference>
<dbReference type="GO" id="GO:0033281">
    <property type="term" value="C:TAT protein transport complex"/>
    <property type="evidence" value="ECO:0007669"/>
    <property type="project" value="UniProtKB-UniRule"/>
</dbReference>
<evidence type="ECO:0000256" key="2">
    <source>
        <dbReference type="ARBA" id="ARBA00022448"/>
    </source>
</evidence>
<keyword evidence="2 9" id="KW-0813">Transport</keyword>
<evidence type="ECO:0000256" key="4">
    <source>
        <dbReference type="ARBA" id="ARBA00022692"/>
    </source>
</evidence>
<evidence type="ECO:0000256" key="9">
    <source>
        <dbReference type="HAMAP-Rule" id="MF_00236"/>
    </source>
</evidence>